<sequence>MSTDILQKSAPASTITRAAAGALIAAVHTAAARIGFTAAVAVTDPGGHLKAFDRADDALFLTAEVALDKAWTAASFQTPTHTWNDHLANPRLSPLAAHPRLMAVGGGYPIVENGRCLGGLGISGGSYEQDQQAAEEALTALGFELQTAIVA</sequence>
<evidence type="ECO:0000313" key="1">
    <source>
        <dbReference type="EMBL" id="GGU93016.1"/>
    </source>
</evidence>
<dbReference type="InterPro" id="IPR052517">
    <property type="entry name" value="GlcG_carb_metab_protein"/>
</dbReference>
<gene>
    <name evidence="1" type="ORF">GCM10010502_53250</name>
    <name evidence="2" type="ORF">HS99_0010340</name>
</gene>
<dbReference type="SUPFAM" id="SSF143744">
    <property type="entry name" value="GlcG-like"/>
    <property type="match status" value="1"/>
</dbReference>
<reference evidence="1" key="1">
    <citation type="journal article" date="2014" name="Int. J. Syst. Evol. Microbiol.">
        <title>Complete genome sequence of Corynebacterium casei LMG S-19264T (=DSM 44701T), isolated from a smear-ripened cheese.</title>
        <authorList>
            <consortium name="US DOE Joint Genome Institute (JGI-PGF)"/>
            <person name="Walter F."/>
            <person name="Albersmeier A."/>
            <person name="Kalinowski J."/>
            <person name="Ruckert C."/>
        </authorList>
    </citation>
    <scope>NUCLEOTIDE SEQUENCE</scope>
    <source>
        <strain evidence="1">JCM 4434</strain>
    </source>
</reference>
<dbReference type="PANTHER" id="PTHR34309">
    <property type="entry name" value="SLR1406 PROTEIN"/>
    <property type="match status" value="1"/>
</dbReference>
<reference evidence="2 3" key="2">
    <citation type="submission" date="2014-07" db="EMBL/GenBank/DDBJ databases">
        <authorList>
            <person name="Zhang J.E."/>
            <person name="Yang H."/>
            <person name="Guo J."/>
            <person name="Deng Z."/>
            <person name="Luo H."/>
            <person name="Luo M."/>
            <person name="Zhao B."/>
        </authorList>
    </citation>
    <scope>NUCLEOTIDE SEQUENCE [LARGE SCALE GENOMIC DNA]</scope>
    <source>
        <strain evidence="2">ATCC 10762</strain>
        <strain evidence="3">ATCC 10762 / DSM 40127 / CCM 3239 / JCM 4008 / LMG 5968 / NBRC 12843 / NCIMB 8234 / A-377</strain>
    </source>
</reference>
<comment type="caution">
    <text evidence="2">The sequence shown here is derived from an EMBL/GenBank/DDBJ whole genome shotgun (WGS) entry which is preliminary data.</text>
</comment>
<evidence type="ECO:0008006" key="4">
    <source>
        <dbReference type="Google" id="ProtNLM"/>
    </source>
</evidence>
<dbReference type="Proteomes" id="UP000610124">
    <property type="component" value="Unassembled WGS sequence"/>
</dbReference>
<dbReference type="Proteomes" id="UP000037395">
    <property type="component" value="Unassembled WGS sequence"/>
</dbReference>
<dbReference type="KEGG" id="kau:B6264_25380"/>
<dbReference type="EMBL" id="JPRF03000043">
    <property type="protein sequence ID" value="OEV34855.1"/>
    <property type="molecule type" value="Genomic_DNA"/>
</dbReference>
<accession>A0A8H9LQ19</accession>
<dbReference type="OrthoDB" id="9778896at2"/>
<accession>A0A1E7N2F9</accession>
<dbReference type="Pfam" id="PF03928">
    <property type="entry name" value="HbpS-like"/>
    <property type="match status" value="1"/>
</dbReference>
<dbReference type="PANTHER" id="PTHR34309:SF1">
    <property type="entry name" value="PROTEIN GLCG"/>
    <property type="match status" value="1"/>
</dbReference>
<dbReference type="GeneID" id="97488309"/>
<dbReference type="EMBL" id="BMUB01000014">
    <property type="protein sequence ID" value="GGU93016.1"/>
    <property type="molecule type" value="Genomic_DNA"/>
</dbReference>
<evidence type="ECO:0000313" key="2">
    <source>
        <dbReference type="EMBL" id="OEV34855.1"/>
    </source>
</evidence>
<reference evidence="2" key="3">
    <citation type="submission" date="2016-08" db="EMBL/GenBank/DDBJ databases">
        <title>Sequencing, Assembly and Comparative Genomics of S. aureofaciens ATCC 10762.</title>
        <authorList>
            <person name="Gradnigo J.S."/>
            <person name="Johnson N."/>
            <person name="Somerville G.A."/>
        </authorList>
    </citation>
    <scope>NUCLEOTIDE SEQUENCE [LARGE SCALE GENOMIC DNA]</scope>
    <source>
        <strain evidence="2">ATCC 10762</strain>
    </source>
</reference>
<evidence type="ECO:0000313" key="3">
    <source>
        <dbReference type="Proteomes" id="UP000037395"/>
    </source>
</evidence>
<dbReference type="AlphaFoldDB" id="A0A1E7N2F9"/>
<reference evidence="3" key="4">
    <citation type="submission" date="2016-08" db="EMBL/GenBank/DDBJ databases">
        <title>Sequencing, assembly and comparative genomics of S. aureofaciens ATCC 10762.</title>
        <authorList>
            <person name="Gradnigo J.S."/>
            <person name="Johnson N."/>
            <person name="Somerville G.A."/>
        </authorList>
    </citation>
    <scope>NUCLEOTIDE SEQUENCE [LARGE SCALE GENOMIC DNA]</scope>
    <source>
        <strain evidence="3">ATCC 10762 / DSM 40127 / CCM 3239 / JCM 4008 / LMG 5968 / NBRC 12843 / NCIMB 8234 / A-377</strain>
    </source>
</reference>
<organism evidence="2 3">
    <name type="scientific">Kitasatospora aureofaciens</name>
    <name type="common">Streptomyces aureofaciens</name>
    <dbReference type="NCBI Taxonomy" id="1894"/>
    <lineage>
        <taxon>Bacteria</taxon>
        <taxon>Bacillati</taxon>
        <taxon>Actinomycetota</taxon>
        <taxon>Actinomycetes</taxon>
        <taxon>Kitasatosporales</taxon>
        <taxon>Streptomycetaceae</taxon>
        <taxon>Kitasatospora</taxon>
    </lineage>
</organism>
<dbReference type="RefSeq" id="WP_030557735.1">
    <property type="nucleotide sequence ID" value="NZ_BMUB01000014.1"/>
</dbReference>
<dbReference type="Gene3D" id="3.30.450.150">
    <property type="entry name" value="Haem-degrading domain"/>
    <property type="match status" value="1"/>
</dbReference>
<keyword evidence="3" id="KW-1185">Reference proteome</keyword>
<dbReference type="InterPro" id="IPR005624">
    <property type="entry name" value="PduO/GlcC-like"/>
</dbReference>
<reference evidence="1" key="5">
    <citation type="submission" date="2020-09" db="EMBL/GenBank/DDBJ databases">
        <authorList>
            <person name="Sun Q."/>
            <person name="Ohkuma M."/>
        </authorList>
    </citation>
    <scope>NUCLEOTIDE SEQUENCE</scope>
    <source>
        <strain evidence="1">JCM 4434</strain>
    </source>
</reference>
<dbReference type="InterPro" id="IPR038084">
    <property type="entry name" value="PduO/GlcC-like_sf"/>
</dbReference>
<name>A0A1E7N2F9_KITAU</name>
<protein>
    <recommendedName>
        <fullName evidence="4">Heme-binding protein</fullName>
    </recommendedName>
</protein>
<proteinExistence type="predicted"/>